<dbReference type="InterPro" id="IPR029058">
    <property type="entry name" value="AB_hydrolase_fold"/>
</dbReference>
<dbReference type="Proteomes" id="UP001595836">
    <property type="component" value="Unassembled WGS sequence"/>
</dbReference>
<dbReference type="NCBIfam" id="TIGR01249">
    <property type="entry name" value="pro_imino_pep_1"/>
    <property type="match status" value="1"/>
</dbReference>
<keyword evidence="7 8" id="KW-0378">Hydrolase</keyword>
<feature type="region of interest" description="Disordered" evidence="10">
    <location>
        <begin position="1"/>
        <end position="30"/>
    </location>
</feature>
<evidence type="ECO:0000313" key="13">
    <source>
        <dbReference type="Proteomes" id="UP001595836"/>
    </source>
</evidence>
<keyword evidence="4 8" id="KW-0031">Aminopeptidase</keyword>
<reference evidence="13" key="1">
    <citation type="journal article" date="2019" name="Int. J. Syst. Evol. Microbiol.">
        <title>The Global Catalogue of Microorganisms (GCM) 10K type strain sequencing project: providing services to taxonomists for standard genome sequencing and annotation.</title>
        <authorList>
            <consortium name="The Broad Institute Genomics Platform"/>
            <consortium name="The Broad Institute Genome Sequencing Center for Infectious Disease"/>
            <person name="Wu L."/>
            <person name="Ma J."/>
        </authorList>
    </citation>
    <scope>NUCLEOTIDE SEQUENCE [LARGE SCALE GENOMIC DNA]</scope>
    <source>
        <strain evidence="13">JCM 11882</strain>
    </source>
</reference>
<comment type="subcellular location">
    <subcellularLocation>
        <location evidence="2 8">Cytoplasm</location>
    </subcellularLocation>
</comment>
<dbReference type="SUPFAM" id="SSF53474">
    <property type="entry name" value="alpha/beta-Hydrolases"/>
    <property type="match status" value="1"/>
</dbReference>
<feature type="compositionally biased region" description="Low complexity" evidence="10">
    <location>
        <begin position="1"/>
        <end position="17"/>
    </location>
</feature>
<dbReference type="PRINTS" id="PR00111">
    <property type="entry name" value="ABHYDROLASE"/>
</dbReference>
<keyword evidence="13" id="KW-1185">Reference proteome</keyword>
<dbReference type="Gene3D" id="3.40.50.1820">
    <property type="entry name" value="alpha/beta hydrolase"/>
    <property type="match status" value="1"/>
</dbReference>
<evidence type="ECO:0000313" key="12">
    <source>
        <dbReference type="EMBL" id="MFC4755363.1"/>
    </source>
</evidence>
<evidence type="ECO:0000256" key="3">
    <source>
        <dbReference type="ARBA" id="ARBA00010088"/>
    </source>
</evidence>
<evidence type="ECO:0000256" key="5">
    <source>
        <dbReference type="ARBA" id="ARBA00022490"/>
    </source>
</evidence>
<dbReference type="Pfam" id="PF00561">
    <property type="entry name" value="Abhydrolase_1"/>
    <property type="match status" value="1"/>
</dbReference>
<evidence type="ECO:0000256" key="7">
    <source>
        <dbReference type="ARBA" id="ARBA00022801"/>
    </source>
</evidence>
<comment type="caution">
    <text evidence="12">The sequence shown here is derived from an EMBL/GenBank/DDBJ whole genome shotgun (WGS) entry which is preliminary data.</text>
</comment>
<comment type="catalytic activity">
    <reaction evidence="1 8 9">
        <text>Release of N-terminal proline from a peptide.</text>
        <dbReference type="EC" id="3.4.11.5"/>
    </reaction>
</comment>
<dbReference type="InterPro" id="IPR000073">
    <property type="entry name" value="AB_hydrolase_1"/>
</dbReference>
<evidence type="ECO:0000256" key="2">
    <source>
        <dbReference type="ARBA" id="ARBA00004496"/>
    </source>
</evidence>
<evidence type="ECO:0000256" key="6">
    <source>
        <dbReference type="ARBA" id="ARBA00022670"/>
    </source>
</evidence>
<dbReference type="PANTHER" id="PTHR43722:SF1">
    <property type="entry name" value="PROLINE IMINOPEPTIDASE"/>
    <property type="match status" value="1"/>
</dbReference>
<dbReference type="InterPro" id="IPR005944">
    <property type="entry name" value="Pro_iminopeptidase"/>
</dbReference>
<evidence type="ECO:0000259" key="11">
    <source>
        <dbReference type="Pfam" id="PF00561"/>
    </source>
</evidence>
<evidence type="ECO:0000256" key="8">
    <source>
        <dbReference type="PIRNR" id="PIRNR006431"/>
    </source>
</evidence>
<gene>
    <name evidence="12" type="primary">pip</name>
    <name evidence="12" type="ORF">ACFO7U_11325</name>
</gene>
<name>A0ABV9PUA5_9ACTN</name>
<dbReference type="PANTHER" id="PTHR43722">
    <property type="entry name" value="PROLINE IMINOPEPTIDASE"/>
    <property type="match status" value="1"/>
</dbReference>
<feature type="domain" description="AB hydrolase-1" evidence="11">
    <location>
        <begin position="50"/>
        <end position="324"/>
    </location>
</feature>
<evidence type="ECO:0000256" key="10">
    <source>
        <dbReference type="SAM" id="MobiDB-lite"/>
    </source>
</evidence>
<dbReference type="EMBL" id="JBHSHP010000023">
    <property type="protein sequence ID" value="MFC4755363.1"/>
    <property type="molecule type" value="Genomic_DNA"/>
</dbReference>
<evidence type="ECO:0000256" key="1">
    <source>
        <dbReference type="ARBA" id="ARBA00001585"/>
    </source>
</evidence>
<sequence>MTTDGTATRDGGTLRRAPYPEIEPHESGMLDVGDGQRLYWECSGTPDGTPVVFVHGGPGGGTTPAHRRMFDPSVYRIILVDQRGCGRSTPHVADGADLAVNTTWHLVGDLERLREHLGVEQWLLFGGSWGSTLALAYAQVHPDRVRGLVLRGIFLCRPSEIDWFYRGGAAHLFPDVWEGYLAPLIAADGADAVHRPGYDHVAAYHRLMHCGDPATELEAARAWTTWETSTSALLPRTPAGDGVGTGDQDRFALAFARIENHYFVHDAFLDGAAILDRMDRIAHLPAVIVHGRYDVVCPVANAWELHAAWPGSELHIVPDAGHAMAEPGITHQLLEATDAFRP</sequence>
<keyword evidence="5 8" id="KW-0963">Cytoplasm</keyword>
<dbReference type="EC" id="3.4.11.5" evidence="8 9"/>
<dbReference type="PIRSF" id="PIRSF006431">
    <property type="entry name" value="Pept_S33"/>
    <property type="match status" value="1"/>
</dbReference>
<proteinExistence type="inferred from homology"/>
<comment type="similarity">
    <text evidence="3 8 9">Belongs to the peptidase S33 family.</text>
</comment>
<protein>
    <recommendedName>
        <fullName evidence="8 9">Proline iminopeptidase</fullName>
        <shortName evidence="8">PIP</shortName>
        <ecNumber evidence="8 9">3.4.11.5</ecNumber>
    </recommendedName>
    <alternativeName>
        <fullName evidence="8">Prolyl aminopeptidase</fullName>
    </alternativeName>
</protein>
<evidence type="ECO:0000256" key="9">
    <source>
        <dbReference type="RuleBase" id="RU003421"/>
    </source>
</evidence>
<dbReference type="GO" id="GO:0004177">
    <property type="term" value="F:aminopeptidase activity"/>
    <property type="evidence" value="ECO:0007669"/>
    <property type="project" value="UniProtKB-KW"/>
</dbReference>
<dbReference type="InterPro" id="IPR002410">
    <property type="entry name" value="Peptidase_S33"/>
</dbReference>
<keyword evidence="6 8" id="KW-0645">Protease</keyword>
<dbReference type="RefSeq" id="WP_344989847.1">
    <property type="nucleotide sequence ID" value="NZ_BAABCD010000008.1"/>
</dbReference>
<evidence type="ECO:0000256" key="4">
    <source>
        <dbReference type="ARBA" id="ARBA00022438"/>
    </source>
</evidence>
<organism evidence="12 13">
    <name type="scientific">Dietzia aurantiaca</name>
    <dbReference type="NCBI Taxonomy" id="983873"/>
    <lineage>
        <taxon>Bacteria</taxon>
        <taxon>Bacillati</taxon>
        <taxon>Actinomycetota</taxon>
        <taxon>Actinomycetes</taxon>
        <taxon>Mycobacteriales</taxon>
        <taxon>Dietziaceae</taxon>
        <taxon>Dietzia</taxon>
    </lineage>
</organism>
<accession>A0ABV9PUA5</accession>
<dbReference type="PRINTS" id="PR00793">
    <property type="entry name" value="PROAMNOPTASE"/>
</dbReference>